<evidence type="ECO:0000313" key="3">
    <source>
        <dbReference type="Proteomes" id="UP000077069"/>
    </source>
</evidence>
<dbReference type="EMBL" id="KV441548">
    <property type="protein sequence ID" value="OAG11558.1"/>
    <property type="molecule type" value="Genomic_DNA"/>
</dbReference>
<feature type="compositionally biased region" description="Low complexity" evidence="1">
    <location>
        <begin position="185"/>
        <end position="204"/>
    </location>
</feature>
<reference evidence="2 3" key="1">
    <citation type="submission" date="2016-05" db="EMBL/GenBank/DDBJ databases">
        <title>Comparative analysis of secretome profiles of manganese(II)-oxidizing ascomycete fungi.</title>
        <authorList>
            <consortium name="DOE Joint Genome Institute"/>
            <person name="Zeiner C.A."/>
            <person name="Purvine S.O."/>
            <person name="Zink E.M."/>
            <person name="Wu S."/>
            <person name="Pasa-Tolic L."/>
            <person name="Chaput D.L."/>
            <person name="Haridas S."/>
            <person name="Grigoriev I.V."/>
            <person name="Santelli C.M."/>
            <person name="Hansel C.M."/>
        </authorList>
    </citation>
    <scope>NUCLEOTIDE SEQUENCE [LARGE SCALE GENOMIC DNA]</scope>
    <source>
        <strain evidence="2 3">AP3s5-JAC2a</strain>
    </source>
</reference>
<dbReference type="InParanoid" id="A0A177CWY5"/>
<sequence>GKGNYTQQRIIELHNHPLHVASTTRISACNADPQTMPQTTPSHSQIQAMPSTNYSTTDLPPVLRRQLSAIPPAHLDEIISLALEATAHDPSIDFLAAVKALWRCNAHNPRSYGAMSEDPSDSEREPHAETIVQGEEKVRSDNQHRSQAQDLDEGKSHDQRTRYTYDLDTEMPDAPSPTPSPPASPSQSTPKPQTPSPSLSTSQAKPAAAVSSQPSDDTSTPPSQHIHHHQRQSHNRARILAFLRNRTHPSVNTANMSWQRREQLALAQSYLQAFDLWPHARSSEKRCEGLLTRYGNL</sequence>
<accession>A0A177CWY5</accession>
<feature type="compositionally biased region" description="Basic and acidic residues" evidence="1">
    <location>
        <begin position="152"/>
        <end position="165"/>
    </location>
</feature>
<feature type="region of interest" description="Disordered" evidence="1">
    <location>
        <begin position="109"/>
        <end position="234"/>
    </location>
</feature>
<feature type="compositionally biased region" description="Basic residues" evidence="1">
    <location>
        <begin position="225"/>
        <end position="234"/>
    </location>
</feature>
<dbReference type="OrthoDB" id="3795837at2759"/>
<feature type="non-terminal residue" evidence="2">
    <location>
        <position position="1"/>
    </location>
</feature>
<gene>
    <name evidence="2" type="ORF">CC84DRAFT_1224780</name>
</gene>
<feature type="compositionally biased region" description="Low complexity" evidence="1">
    <location>
        <begin position="211"/>
        <end position="224"/>
    </location>
</feature>
<dbReference type="RefSeq" id="XP_018041923.1">
    <property type="nucleotide sequence ID" value="XM_018183547.1"/>
</dbReference>
<organism evidence="2 3">
    <name type="scientific">Paraphaeosphaeria sporulosa</name>
    <dbReference type="NCBI Taxonomy" id="1460663"/>
    <lineage>
        <taxon>Eukaryota</taxon>
        <taxon>Fungi</taxon>
        <taxon>Dikarya</taxon>
        <taxon>Ascomycota</taxon>
        <taxon>Pezizomycotina</taxon>
        <taxon>Dothideomycetes</taxon>
        <taxon>Pleosporomycetidae</taxon>
        <taxon>Pleosporales</taxon>
        <taxon>Massarineae</taxon>
        <taxon>Didymosphaeriaceae</taxon>
        <taxon>Paraphaeosphaeria</taxon>
    </lineage>
</organism>
<evidence type="ECO:0000256" key="1">
    <source>
        <dbReference type="SAM" id="MobiDB-lite"/>
    </source>
</evidence>
<proteinExistence type="predicted"/>
<feature type="compositionally biased region" description="Basic and acidic residues" evidence="1">
    <location>
        <begin position="121"/>
        <end position="144"/>
    </location>
</feature>
<name>A0A177CWY5_9PLEO</name>
<dbReference type="GeneID" id="28767033"/>
<dbReference type="Proteomes" id="UP000077069">
    <property type="component" value="Unassembled WGS sequence"/>
</dbReference>
<dbReference type="AlphaFoldDB" id="A0A177CWY5"/>
<evidence type="ECO:0000313" key="2">
    <source>
        <dbReference type="EMBL" id="OAG11558.1"/>
    </source>
</evidence>
<feature type="compositionally biased region" description="Pro residues" evidence="1">
    <location>
        <begin position="174"/>
        <end position="184"/>
    </location>
</feature>
<protein>
    <submittedName>
        <fullName evidence="2">Uncharacterized protein</fullName>
    </submittedName>
</protein>
<keyword evidence="3" id="KW-1185">Reference proteome</keyword>